<dbReference type="Proteomes" id="UP000533207">
    <property type="component" value="Unassembled WGS sequence"/>
</dbReference>
<feature type="domain" description="Jacalin-type lectin" evidence="1">
    <location>
        <begin position="34"/>
        <end position="179"/>
    </location>
</feature>
<evidence type="ECO:0000313" key="3">
    <source>
        <dbReference type="Proteomes" id="UP000533207"/>
    </source>
</evidence>
<dbReference type="PROSITE" id="PS51752">
    <property type="entry name" value="JACALIN_LECTIN"/>
    <property type="match status" value="1"/>
</dbReference>
<dbReference type="CDD" id="cd20231">
    <property type="entry name" value="PFM_jacalin-like"/>
    <property type="match status" value="1"/>
</dbReference>
<dbReference type="Pfam" id="PF01419">
    <property type="entry name" value="Jacalin"/>
    <property type="match status" value="1"/>
</dbReference>
<comment type="caution">
    <text evidence="2">The sequence shown here is derived from an EMBL/GenBank/DDBJ whole genome shotgun (WGS) entry which is preliminary data.</text>
</comment>
<dbReference type="InterPro" id="IPR001229">
    <property type="entry name" value="Jacalin-like_lectin_dom"/>
</dbReference>
<dbReference type="Gene3D" id="2.170.15.10">
    <property type="entry name" value="Proaerolysin, chain A, domain 3"/>
    <property type="match status" value="1"/>
</dbReference>
<evidence type="ECO:0000259" key="1">
    <source>
        <dbReference type="PROSITE" id="PS51752"/>
    </source>
</evidence>
<reference evidence="2 3" key="1">
    <citation type="submission" date="2020-07" db="EMBL/GenBank/DDBJ databases">
        <title>Genomic Encyclopedia of Type Strains, Phase IV (KMG-V): Genome sequencing to study the core and pangenomes of soil and plant-associated prokaryotes.</title>
        <authorList>
            <person name="Whitman W."/>
        </authorList>
    </citation>
    <scope>NUCLEOTIDE SEQUENCE [LARGE SCALE GENOMIC DNA]</scope>
    <source>
        <strain evidence="2 3">C8</strain>
    </source>
</reference>
<protein>
    <recommendedName>
        <fullName evidence="1">Jacalin-type lectin domain-containing protein</fullName>
    </recommendedName>
</protein>
<dbReference type="EMBL" id="JACDUL010000002">
    <property type="protein sequence ID" value="MBA2861792.1"/>
    <property type="molecule type" value="Genomic_DNA"/>
</dbReference>
<dbReference type="AlphaFoldDB" id="A0A7J9PEV5"/>
<dbReference type="CDD" id="cd09302">
    <property type="entry name" value="Jacalin_like"/>
    <property type="match status" value="1"/>
</dbReference>
<dbReference type="SUPFAM" id="SSF51101">
    <property type="entry name" value="Mannose-binding lectins"/>
    <property type="match status" value="1"/>
</dbReference>
<organism evidence="2 3">
    <name type="scientific">Methanococcus maripaludis</name>
    <name type="common">Methanococcus deltae</name>
    <dbReference type="NCBI Taxonomy" id="39152"/>
    <lineage>
        <taxon>Archaea</taxon>
        <taxon>Methanobacteriati</taxon>
        <taxon>Methanobacteriota</taxon>
        <taxon>Methanomada group</taxon>
        <taxon>Methanococci</taxon>
        <taxon>Methanococcales</taxon>
        <taxon>Methanococcaceae</taxon>
        <taxon>Methanococcus</taxon>
    </lineage>
</organism>
<dbReference type="RefSeq" id="WP_048060390.1">
    <property type="nucleotide sequence ID" value="NZ_JACDUL010000002.1"/>
</dbReference>
<gene>
    <name evidence="2" type="ORF">HNP90_000671</name>
</gene>
<accession>A0A7J9PEV5</accession>
<sequence>MGNKSLGIKLQKFSPILDRDWEKYNKINQGVNMTIYEPTQYAGHGGHPFRQFGNDCSVIHSIRVWIDSLDKHRIIKALEVTFTDGITTKMCGESHGNVHTEYVFKPGEKIESMSLWDCGNPKKLRAGRILFKTSNGITVDTGKCKGKTEFPVNVGSGILVGIEGGSGADVDRIGFIFIKPIKEMILENVIYPTLKFETTGIMPVYLDEYLGHNTSDHTISWKFGDSINKTFEHTWSSTSNVELFGEYSVKAGVPEVVEVDGKYGWKVGAETRLERSEKESKELNWDTEGTLEPGESINLVAITRRGSLPGIDMSGDLKIVTKDGESKSFKMTGLYNGITYTQVETCSKNEKL</sequence>
<dbReference type="InterPro" id="IPR036404">
    <property type="entry name" value="Jacalin-like_lectin_dom_sf"/>
</dbReference>
<proteinExistence type="predicted"/>
<name>A0A7J9PEV5_METMI</name>
<evidence type="ECO:0000313" key="2">
    <source>
        <dbReference type="EMBL" id="MBA2861792.1"/>
    </source>
</evidence>
<dbReference type="Gene3D" id="2.100.10.30">
    <property type="entry name" value="Jacalin-like lectin domain"/>
    <property type="match status" value="1"/>
</dbReference>